<dbReference type="InterPro" id="IPR032675">
    <property type="entry name" value="LRR_dom_sf"/>
</dbReference>
<name>A0A1Y1I335_KLENI</name>
<accession>A0A1Y1I335</accession>
<organism evidence="2 3">
    <name type="scientific">Klebsormidium nitens</name>
    <name type="common">Green alga</name>
    <name type="synonym">Ulothrix nitens</name>
    <dbReference type="NCBI Taxonomy" id="105231"/>
    <lineage>
        <taxon>Eukaryota</taxon>
        <taxon>Viridiplantae</taxon>
        <taxon>Streptophyta</taxon>
        <taxon>Klebsormidiophyceae</taxon>
        <taxon>Klebsormidiales</taxon>
        <taxon>Klebsormidiaceae</taxon>
        <taxon>Klebsormidium</taxon>
    </lineage>
</organism>
<reference evidence="2 3" key="1">
    <citation type="journal article" date="2014" name="Nat. Commun.">
        <title>Klebsormidium flaccidum genome reveals primary factors for plant terrestrial adaptation.</title>
        <authorList>
            <person name="Hori K."/>
            <person name="Maruyama F."/>
            <person name="Fujisawa T."/>
            <person name="Togashi T."/>
            <person name="Yamamoto N."/>
            <person name="Seo M."/>
            <person name="Sato S."/>
            <person name="Yamada T."/>
            <person name="Mori H."/>
            <person name="Tajima N."/>
            <person name="Moriyama T."/>
            <person name="Ikeuchi M."/>
            <person name="Watanabe M."/>
            <person name="Wada H."/>
            <person name="Kobayashi K."/>
            <person name="Saito M."/>
            <person name="Masuda T."/>
            <person name="Sasaki-Sekimoto Y."/>
            <person name="Mashiguchi K."/>
            <person name="Awai K."/>
            <person name="Shimojima M."/>
            <person name="Masuda S."/>
            <person name="Iwai M."/>
            <person name="Nobusawa T."/>
            <person name="Narise T."/>
            <person name="Kondo S."/>
            <person name="Saito H."/>
            <person name="Sato R."/>
            <person name="Murakawa M."/>
            <person name="Ihara Y."/>
            <person name="Oshima-Yamada Y."/>
            <person name="Ohtaka K."/>
            <person name="Satoh M."/>
            <person name="Sonobe K."/>
            <person name="Ishii M."/>
            <person name="Ohtani R."/>
            <person name="Kanamori-Sato M."/>
            <person name="Honoki R."/>
            <person name="Miyazaki D."/>
            <person name="Mochizuki H."/>
            <person name="Umetsu J."/>
            <person name="Higashi K."/>
            <person name="Shibata D."/>
            <person name="Kamiya Y."/>
            <person name="Sato N."/>
            <person name="Nakamura Y."/>
            <person name="Tabata S."/>
            <person name="Ida S."/>
            <person name="Kurokawa K."/>
            <person name="Ohta H."/>
        </authorList>
    </citation>
    <scope>NUCLEOTIDE SEQUENCE [LARGE SCALE GENOMIC DNA]</scope>
    <source>
        <strain evidence="2 3">NIES-2285</strain>
    </source>
</reference>
<feature type="compositionally biased region" description="Polar residues" evidence="1">
    <location>
        <begin position="668"/>
        <end position="678"/>
    </location>
</feature>
<feature type="region of interest" description="Disordered" evidence="1">
    <location>
        <begin position="1292"/>
        <end position="1328"/>
    </location>
</feature>
<protein>
    <submittedName>
        <fullName evidence="2">Uncharacterized protein</fullName>
    </submittedName>
</protein>
<feature type="compositionally biased region" description="Basic and acidic residues" evidence="1">
    <location>
        <begin position="1300"/>
        <end position="1311"/>
    </location>
</feature>
<dbReference type="Proteomes" id="UP000054558">
    <property type="component" value="Unassembled WGS sequence"/>
</dbReference>
<dbReference type="SMART" id="SM00368">
    <property type="entry name" value="LRR_RI"/>
    <property type="match status" value="5"/>
</dbReference>
<feature type="region of interest" description="Disordered" evidence="1">
    <location>
        <begin position="668"/>
        <end position="707"/>
    </location>
</feature>
<dbReference type="OrthoDB" id="525043at2759"/>
<feature type="compositionally biased region" description="Low complexity" evidence="1">
    <location>
        <begin position="722"/>
        <end position="734"/>
    </location>
</feature>
<dbReference type="STRING" id="105231.A0A1Y1I335"/>
<feature type="region of interest" description="Disordered" evidence="1">
    <location>
        <begin position="139"/>
        <end position="182"/>
    </location>
</feature>
<dbReference type="SUPFAM" id="SSF52047">
    <property type="entry name" value="RNI-like"/>
    <property type="match status" value="1"/>
</dbReference>
<dbReference type="EMBL" id="DF237179">
    <property type="protein sequence ID" value="GAQ85340.1"/>
    <property type="molecule type" value="Genomic_DNA"/>
</dbReference>
<feature type="region of interest" description="Disordered" evidence="1">
    <location>
        <begin position="489"/>
        <end position="511"/>
    </location>
</feature>
<sequence>MLALLITETAFITFDCIPMEGYPQERLWRCLPVRPAPEHEAVAVFGSLIACVSQAKGSVRRNNGEALAISDAFEEEQLRRLRQLRKQLHTLCTRDADAAVATARYAGRLSPATLQEVLIVLDLLMDYPLSDFIRQMASAEAAKAPRSPRLTRTPAQPRKPRDLKRNPNPGPKPGPQSATAASPRLVIDTILEGDENASLLRVELPVLSRNRSDLHNSGSPNVPPSGSSPAGGTKMSKSASVRRAQLDVRSFKLSLKQREEEFTPEPWEDVYENGTEEPEFNGLDWDLGEGMEGVREENPTQTRGRGRGRKAHTGKVLGAGAMGWNRGSSRMSHVAFPEGRRESERRSRASGSLRESRVSESTPYRRSEEEDTSRLSDSQKQAKTVDSGSGKAVPAEIGHVSQEKRLDLLRPIGEEEERPESSPRQALNGVNRRLIPDGTEAEPLGRNESGVEHLEGRPGSRDAEERIATAMLLADLLGRRSNFCEPALIRGSRSGSTRGSRPASTNPGKKIDVVPPVLKRVLSAHVLRTLTTDLATVETNHTRSGSLGARRVPGAVHLPKLVKKTTRKLVSPRLTAKRPGTALAASLPATTELGVASKRRPATALELRRRTASEDSVPAFMHSVRKSLGGDSQDAAAHAAFVEGLERGLGGDILGGLEQTGHRLTDETTSLTNESPTASEGAVPFLPASGDSPEPPLETVPENGRPKVLVPPLDLRAHMARHVASPRSRSARAQTTRRESRLRHCIVRRSRSFSELKSNSRADVYIHVSPQTREAGKVADQSQPRSPGRAPAPSIPSSARGRAPKPLLTRAHSSLARPSGDPASPRPQPPRRHHSFSHVETRKTPKPLASPRGPHTTRADWRLRDHNGLVNSHPLNLNPALNPSSNPPSSPGLSPRAANADRGKKEPPADVSRPPPASAHPTPRGVADARSSETSTSRTPRQKEGVYKRSLSNNVQKVMKPVQPQKRPTSHVPRSSRPVRGPPSARDLRRNTSMGFRPPAPSNSSSPSPPACAFDAKHSAAPSPLPRPLPETFEPEAASAPPTGRWTPSESDAASCVDLDATRGPDPAKSYALACDVIRVPQSFAVLRQLGLVRMELAHCGLSRRGLEAFLRAVPACPQLRALNLAGNQIDGTGCKLLSEGLREHAPGLQDLDLSSNRVSLAGVQALTSPSVTTGSVLARLQTLSLRANSLPDTATCLLVTSLQNGCQMQGLDLADNGAAGRTAAALAVLLGVNSTLRTLDLSWNHLPGNTAAVLAEALAGNKTLDVLKVAHNSMGAAGDVAMKELLDRRRRTSLPADQAPRHDEAKEIVESGKPLSGGTAQEPAVAS</sequence>
<dbReference type="OMA" id="CCERVNT"/>
<feature type="compositionally biased region" description="Basic and acidic residues" evidence="1">
    <location>
        <begin position="899"/>
        <end position="908"/>
    </location>
</feature>
<feature type="region of interest" description="Disordered" evidence="1">
    <location>
        <begin position="319"/>
        <end position="463"/>
    </location>
</feature>
<gene>
    <name evidence="2" type="ORF">KFL_002300120</name>
</gene>
<feature type="compositionally biased region" description="Basic and acidic residues" evidence="1">
    <location>
        <begin position="443"/>
        <end position="463"/>
    </location>
</feature>
<proteinExistence type="predicted"/>
<evidence type="ECO:0000256" key="1">
    <source>
        <dbReference type="SAM" id="MobiDB-lite"/>
    </source>
</evidence>
<dbReference type="PANTHER" id="PTHR24114:SF2">
    <property type="entry name" value="F-BOX DOMAIN-CONTAINING PROTEIN-RELATED"/>
    <property type="match status" value="1"/>
</dbReference>
<dbReference type="Pfam" id="PF13516">
    <property type="entry name" value="LRR_6"/>
    <property type="match status" value="3"/>
</dbReference>
<dbReference type="InterPro" id="IPR001611">
    <property type="entry name" value="Leu-rich_rpt"/>
</dbReference>
<feature type="region of interest" description="Disordered" evidence="1">
    <location>
        <begin position="211"/>
        <end position="243"/>
    </location>
</feature>
<keyword evidence="3" id="KW-1185">Reference proteome</keyword>
<feature type="compositionally biased region" description="Low complexity" evidence="1">
    <location>
        <begin position="490"/>
        <end position="501"/>
    </location>
</feature>
<feature type="compositionally biased region" description="Low complexity" evidence="1">
    <location>
        <begin position="871"/>
        <end position="884"/>
    </location>
</feature>
<feature type="compositionally biased region" description="Basic and acidic residues" evidence="1">
    <location>
        <begin position="354"/>
        <end position="374"/>
    </location>
</feature>
<evidence type="ECO:0000313" key="2">
    <source>
        <dbReference type="EMBL" id="GAQ85340.1"/>
    </source>
</evidence>
<feature type="region of interest" description="Disordered" evidence="1">
    <location>
        <begin position="720"/>
        <end position="744"/>
    </location>
</feature>
<feature type="compositionally biased region" description="Basic and acidic residues" evidence="1">
    <location>
        <begin position="338"/>
        <end position="347"/>
    </location>
</feature>
<dbReference type="PANTHER" id="PTHR24114">
    <property type="entry name" value="LEUCINE RICH REPEAT FAMILY PROTEIN"/>
    <property type="match status" value="1"/>
</dbReference>
<feature type="compositionally biased region" description="Polar residues" evidence="1">
    <location>
        <begin position="375"/>
        <end position="387"/>
    </location>
</feature>
<feature type="compositionally biased region" description="Low complexity" evidence="1">
    <location>
        <begin position="217"/>
        <end position="232"/>
    </location>
</feature>
<feature type="compositionally biased region" description="Basic and acidic residues" evidence="1">
    <location>
        <begin position="857"/>
        <end position="867"/>
    </location>
</feature>
<dbReference type="Gene3D" id="3.80.10.10">
    <property type="entry name" value="Ribonuclease Inhibitor"/>
    <property type="match status" value="2"/>
</dbReference>
<dbReference type="InterPro" id="IPR052394">
    <property type="entry name" value="LRR-containing"/>
</dbReference>
<feature type="region of interest" description="Disordered" evidence="1">
    <location>
        <begin position="764"/>
        <end position="1061"/>
    </location>
</feature>
<feature type="compositionally biased region" description="Low complexity" evidence="1">
    <location>
        <begin position="970"/>
        <end position="985"/>
    </location>
</feature>
<evidence type="ECO:0000313" key="3">
    <source>
        <dbReference type="Proteomes" id="UP000054558"/>
    </source>
</evidence>